<dbReference type="Proteomes" id="UP001293254">
    <property type="component" value="Unassembled WGS sequence"/>
</dbReference>
<dbReference type="AlphaFoldDB" id="A0AAE1YEP9"/>
<protein>
    <submittedName>
        <fullName evidence="3">Uncharacterized protein</fullName>
    </submittedName>
</protein>
<keyword evidence="4" id="KW-1185">Reference proteome</keyword>
<reference evidence="3" key="1">
    <citation type="submission" date="2020-06" db="EMBL/GenBank/DDBJ databases">
        <authorList>
            <person name="Li T."/>
            <person name="Hu X."/>
            <person name="Zhang T."/>
            <person name="Song X."/>
            <person name="Zhang H."/>
            <person name="Dai N."/>
            <person name="Sheng W."/>
            <person name="Hou X."/>
            <person name="Wei L."/>
        </authorList>
    </citation>
    <scope>NUCLEOTIDE SEQUENCE</scope>
    <source>
        <strain evidence="3">3651</strain>
        <tissue evidence="3">Leaf</tissue>
    </source>
</reference>
<comment type="caution">
    <text evidence="3">The sequence shown here is derived from an EMBL/GenBank/DDBJ whole genome shotgun (WGS) entry which is preliminary data.</text>
</comment>
<sequence length="623" mass="69045">MWVKVEQGLRSWVEPCVQSTGDRAEPRKSTHKERRAGSEPNVSSPMLKSKLASYLSRPIILANKGILSSEASTYHLRFYCTFPSPYQLLGNSPVSLLFLILMSGESSDSSESGGSSKSSSSSSSSGTLGSSSSALSSPMARMDAPTCERRVSPEVVVVPDPPPLRDEGVLTDAPLDARLFIASTVKYKDLPKIRRDYHIPLEYTLHLPDRDQSMHLPPGCLTVHLPLLEAGLRFPIDPRVANLTNHLRISPSQLVPNDIAARAAMMANEARQRQEELVAIARAAGVEVDLEPMDSPGVVRSPSPLDAVPPQRGMNPSQVSRGEGHPRKPTPPQSIVRTRPRDSAVKAQTDPSVGEESGRSCPPAPSPKRRRSDKGKEVEVEHVEIEESEEVVGVEEGMAAQSPVFMGIDAFSHLSPKTIDKSTQRLRVCYKHLDRARAEINQTLKLNTQLPPNEVPLVPDWQVSGNSSVFHNKPGETSFEMYKACLLPENQIALASLHHARLEMLGAHLHHQLAKVMHAMSLQCSFWRYDRDELQFWIENIEESNEILKAELSEVQAWYLNAEDRIKGLEVEKARLEKQASESQRAADALRSEVRNLKTEVEALKAREEKAFESGYRGVRVTM</sequence>
<feature type="region of interest" description="Disordered" evidence="2">
    <location>
        <begin position="17"/>
        <end position="44"/>
    </location>
</feature>
<accession>A0AAE1YEP9</accession>
<proteinExistence type="predicted"/>
<dbReference type="EMBL" id="JACGWO010000004">
    <property type="protein sequence ID" value="KAK4428744.1"/>
    <property type="molecule type" value="Genomic_DNA"/>
</dbReference>
<evidence type="ECO:0000313" key="4">
    <source>
        <dbReference type="Proteomes" id="UP001293254"/>
    </source>
</evidence>
<gene>
    <name evidence="3" type="ORF">Salat_1174300</name>
</gene>
<feature type="compositionally biased region" description="Low complexity" evidence="2">
    <location>
        <begin position="107"/>
        <end position="137"/>
    </location>
</feature>
<organism evidence="3 4">
    <name type="scientific">Sesamum alatum</name>
    <dbReference type="NCBI Taxonomy" id="300844"/>
    <lineage>
        <taxon>Eukaryota</taxon>
        <taxon>Viridiplantae</taxon>
        <taxon>Streptophyta</taxon>
        <taxon>Embryophyta</taxon>
        <taxon>Tracheophyta</taxon>
        <taxon>Spermatophyta</taxon>
        <taxon>Magnoliopsida</taxon>
        <taxon>eudicotyledons</taxon>
        <taxon>Gunneridae</taxon>
        <taxon>Pentapetalae</taxon>
        <taxon>asterids</taxon>
        <taxon>lamiids</taxon>
        <taxon>Lamiales</taxon>
        <taxon>Pedaliaceae</taxon>
        <taxon>Sesamum</taxon>
    </lineage>
</organism>
<reference evidence="3" key="2">
    <citation type="journal article" date="2024" name="Plant">
        <title>Genomic evolution and insights into agronomic trait innovations of Sesamum species.</title>
        <authorList>
            <person name="Miao H."/>
            <person name="Wang L."/>
            <person name="Qu L."/>
            <person name="Liu H."/>
            <person name="Sun Y."/>
            <person name="Le M."/>
            <person name="Wang Q."/>
            <person name="Wei S."/>
            <person name="Zheng Y."/>
            <person name="Lin W."/>
            <person name="Duan Y."/>
            <person name="Cao H."/>
            <person name="Xiong S."/>
            <person name="Wang X."/>
            <person name="Wei L."/>
            <person name="Li C."/>
            <person name="Ma Q."/>
            <person name="Ju M."/>
            <person name="Zhao R."/>
            <person name="Li G."/>
            <person name="Mu C."/>
            <person name="Tian Q."/>
            <person name="Mei H."/>
            <person name="Zhang T."/>
            <person name="Gao T."/>
            <person name="Zhang H."/>
        </authorList>
    </citation>
    <scope>NUCLEOTIDE SEQUENCE</scope>
    <source>
        <strain evidence="3">3651</strain>
    </source>
</reference>
<feature type="coiled-coil region" evidence="1">
    <location>
        <begin position="559"/>
        <end position="614"/>
    </location>
</feature>
<name>A0AAE1YEP9_9LAMI</name>
<evidence type="ECO:0000313" key="3">
    <source>
        <dbReference type="EMBL" id="KAK4428744.1"/>
    </source>
</evidence>
<evidence type="ECO:0000256" key="1">
    <source>
        <dbReference type="SAM" id="Coils"/>
    </source>
</evidence>
<keyword evidence="1" id="KW-0175">Coiled coil</keyword>
<feature type="region of interest" description="Disordered" evidence="2">
    <location>
        <begin position="107"/>
        <end position="159"/>
    </location>
</feature>
<evidence type="ECO:0000256" key="2">
    <source>
        <dbReference type="SAM" id="MobiDB-lite"/>
    </source>
</evidence>
<feature type="region of interest" description="Disordered" evidence="2">
    <location>
        <begin position="292"/>
        <end position="381"/>
    </location>
</feature>